<dbReference type="GO" id="GO:0016020">
    <property type="term" value="C:membrane"/>
    <property type="evidence" value="ECO:0007669"/>
    <property type="project" value="InterPro"/>
</dbReference>
<dbReference type="Gene3D" id="2.40.420.20">
    <property type="match status" value="1"/>
</dbReference>
<name>E1IDD0_9CHLR</name>
<keyword evidence="3 4" id="KW-0175">Coiled coil</keyword>
<protein>
    <submittedName>
        <fullName evidence="7">RND family efflux transporter MFP subunit</fullName>
    </submittedName>
</protein>
<evidence type="ECO:0000313" key="7">
    <source>
        <dbReference type="EMBL" id="EFO80807.1"/>
    </source>
</evidence>
<accession>E1IDD0</accession>
<dbReference type="Proteomes" id="UP000054010">
    <property type="component" value="Unassembled WGS sequence"/>
</dbReference>
<sequence>MPLAAIVAAFLVVALIATVVWRTLAAQPSDPLAGTSVVTVSRGDLQLGVAATGSVEPRTQAELAFSGVSGRVAEVRVAEGDQVAAGAVLLTLDSRQLAAEVTAAQANLAVAQADLQALRDGATPQQVAEAQAQVRAAQGSLTQTTGSVTDADLRAARAQIEQARAALAALEAGPKTDARTQAQSSLTEAQAELDRQRNALAAAKENARATVEQRANALRDAQAAYSSAYWDYEHVKQYETDPRTGRTLNDAQMRDFADALNRATLNLADAESALNQAQIAYDTAIQNEVSGLATAQARVTSAQANLDQLLAGAEVDDLARARADVARAEAELARLTGAQRSGTIAAQQANLDAAQARLQQLTSDPTSSDLARAEARVAQAQAQLDQAQIRLDDATLRAPFAGTIAAVTVAPGETISAQQAPITLIDTSRYLVKVTVDEVDIGKVAVGQPVQVLIDALGAPSLAGQVLRVEPLPKGDSAVTAYLVTLEVDPAERNLKPGMTASATIIAEQRSEVLHIPAAAVRGSGEQTSVQVVSTTADGQVTLTERPVQVGLRTADQIEILSGLSAGEQVVVR</sequence>
<dbReference type="Gene3D" id="2.40.50.100">
    <property type="match status" value="2"/>
</dbReference>
<comment type="subcellular location">
    <subcellularLocation>
        <location evidence="1">Cell envelope</location>
    </subcellularLocation>
</comment>
<dbReference type="AlphaFoldDB" id="E1IDD0"/>
<dbReference type="InterPro" id="IPR006143">
    <property type="entry name" value="RND_pump_MFP"/>
</dbReference>
<dbReference type="HOGENOM" id="CLU_018816_14_2_0"/>
<dbReference type="EMBL" id="ADVR01000040">
    <property type="protein sequence ID" value="EFO80807.1"/>
    <property type="molecule type" value="Genomic_DNA"/>
</dbReference>
<evidence type="ECO:0000256" key="1">
    <source>
        <dbReference type="ARBA" id="ARBA00004196"/>
    </source>
</evidence>
<feature type="coiled-coil region" evidence="4">
    <location>
        <begin position="153"/>
        <end position="221"/>
    </location>
</feature>
<evidence type="ECO:0000256" key="2">
    <source>
        <dbReference type="ARBA" id="ARBA00009477"/>
    </source>
</evidence>
<proteinExistence type="inferred from homology"/>
<keyword evidence="8" id="KW-1185">Reference proteome</keyword>
<comment type="caution">
    <text evidence="7">The sequence shown here is derived from an EMBL/GenBank/DDBJ whole genome shotgun (WGS) entry which is preliminary data.</text>
</comment>
<feature type="coiled-coil region" evidence="4">
    <location>
        <begin position="260"/>
        <end position="287"/>
    </location>
</feature>
<feature type="domain" description="Multidrug resistance protein MdtA-like C-terminal permuted SH3" evidence="5">
    <location>
        <begin position="513"/>
        <end position="572"/>
    </location>
</feature>
<comment type="similarity">
    <text evidence="2">Belongs to the membrane fusion protein (MFP) (TC 8.A.1) family.</text>
</comment>
<dbReference type="InterPro" id="IPR058627">
    <property type="entry name" value="MdtA-like_C"/>
</dbReference>
<evidence type="ECO:0000256" key="4">
    <source>
        <dbReference type="SAM" id="Coils"/>
    </source>
</evidence>
<evidence type="ECO:0000256" key="3">
    <source>
        <dbReference type="ARBA" id="ARBA00023054"/>
    </source>
</evidence>
<dbReference type="Gene3D" id="2.40.30.170">
    <property type="match status" value="1"/>
</dbReference>
<evidence type="ECO:0000313" key="8">
    <source>
        <dbReference type="Proteomes" id="UP000054010"/>
    </source>
</evidence>
<dbReference type="SUPFAM" id="SSF111369">
    <property type="entry name" value="HlyD-like secretion proteins"/>
    <property type="match status" value="1"/>
</dbReference>
<dbReference type="InterPro" id="IPR058636">
    <property type="entry name" value="Beta-barrel_YknX"/>
</dbReference>
<feature type="coiled-coil region" evidence="4">
    <location>
        <begin position="318"/>
        <end position="397"/>
    </location>
</feature>
<dbReference type="InterPro" id="IPR011053">
    <property type="entry name" value="Single_hybrid_motif"/>
</dbReference>
<dbReference type="Pfam" id="PF25967">
    <property type="entry name" value="RND-MFP_C"/>
    <property type="match status" value="1"/>
</dbReference>
<gene>
    <name evidence="7" type="ORF">OSCT_1331</name>
</gene>
<dbReference type="STRING" id="765420.OSCT_1331"/>
<dbReference type="SUPFAM" id="SSF51230">
    <property type="entry name" value="Single hybrid motif"/>
    <property type="match status" value="1"/>
</dbReference>
<dbReference type="NCBIfam" id="TIGR01730">
    <property type="entry name" value="RND_mfp"/>
    <property type="match status" value="1"/>
</dbReference>
<dbReference type="GO" id="GO:0022857">
    <property type="term" value="F:transmembrane transporter activity"/>
    <property type="evidence" value="ECO:0007669"/>
    <property type="project" value="InterPro"/>
</dbReference>
<evidence type="ECO:0000259" key="6">
    <source>
        <dbReference type="Pfam" id="PF25990"/>
    </source>
</evidence>
<dbReference type="InterPro" id="IPR050465">
    <property type="entry name" value="UPF0194_transport"/>
</dbReference>
<dbReference type="Gene3D" id="1.10.287.470">
    <property type="entry name" value="Helix hairpin bin"/>
    <property type="match status" value="1"/>
</dbReference>
<reference evidence="7 8" key="1">
    <citation type="journal article" date="2011" name="J. Bacteriol.">
        <title>Draft genome sequence of the anoxygenic filamentous phototrophic bacterium Oscillochloris trichoides subsp. DG-6.</title>
        <authorList>
            <person name="Kuznetsov B.B."/>
            <person name="Ivanovsky R.N."/>
            <person name="Keppen O.I."/>
            <person name="Sukhacheva M.V."/>
            <person name="Bumazhkin B.K."/>
            <person name="Patutina E.O."/>
            <person name="Beletsky A.V."/>
            <person name="Mardanov A.V."/>
            <person name="Baslerov R.V."/>
            <person name="Panteleeva A.N."/>
            <person name="Kolganova T.V."/>
            <person name="Ravin N.V."/>
            <person name="Skryabin K.G."/>
        </authorList>
    </citation>
    <scope>NUCLEOTIDE SEQUENCE [LARGE SCALE GENOMIC DNA]</scope>
    <source>
        <strain evidence="7 8">DG-6</strain>
    </source>
</reference>
<dbReference type="GO" id="GO:0030313">
    <property type="term" value="C:cell envelope"/>
    <property type="evidence" value="ECO:0007669"/>
    <property type="project" value="UniProtKB-SubCell"/>
</dbReference>
<dbReference type="Pfam" id="PF25990">
    <property type="entry name" value="Beta-barrel_YknX"/>
    <property type="match status" value="1"/>
</dbReference>
<evidence type="ECO:0000259" key="5">
    <source>
        <dbReference type="Pfam" id="PF25967"/>
    </source>
</evidence>
<dbReference type="eggNOG" id="COG0845">
    <property type="taxonomic scope" value="Bacteria"/>
</dbReference>
<organism evidence="7 8">
    <name type="scientific">Oscillochloris trichoides DG-6</name>
    <dbReference type="NCBI Taxonomy" id="765420"/>
    <lineage>
        <taxon>Bacteria</taxon>
        <taxon>Bacillati</taxon>
        <taxon>Chloroflexota</taxon>
        <taxon>Chloroflexia</taxon>
        <taxon>Chloroflexales</taxon>
        <taxon>Chloroflexineae</taxon>
        <taxon>Oscillochloridaceae</taxon>
        <taxon>Oscillochloris</taxon>
    </lineage>
</organism>
<feature type="domain" description="YknX-like beta-barrel" evidence="6">
    <location>
        <begin position="431"/>
        <end position="505"/>
    </location>
</feature>
<dbReference type="PANTHER" id="PTHR32347">
    <property type="entry name" value="EFFLUX SYSTEM COMPONENT YKNX-RELATED"/>
    <property type="match status" value="1"/>
</dbReference>
<dbReference type="PANTHER" id="PTHR32347:SF23">
    <property type="entry name" value="BLL5650 PROTEIN"/>
    <property type="match status" value="1"/>
</dbReference>